<protein>
    <submittedName>
        <fullName evidence="4">Glycosyltransferase</fullName>
        <ecNumber evidence="4">2.4.-.-</ecNumber>
    </submittedName>
</protein>
<dbReference type="Proteomes" id="UP001527057">
    <property type="component" value="Unassembled WGS sequence"/>
</dbReference>
<dbReference type="InterPro" id="IPR028098">
    <property type="entry name" value="Glyco_trans_4-like_N"/>
</dbReference>
<keyword evidence="4" id="KW-0328">Glycosyltransferase</keyword>
<dbReference type="Pfam" id="PF00534">
    <property type="entry name" value="Glycos_transf_1"/>
    <property type="match status" value="1"/>
</dbReference>
<evidence type="ECO:0000259" key="3">
    <source>
        <dbReference type="Pfam" id="PF13439"/>
    </source>
</evidence>
<dbReference type="SUPFAM" id="SSF53756">
    <property type="entry name" value="UDP-Glycosyltransferase/glycogen phosphorylase"/>
    <property type="match status" value="1"/>
</dbReference>
<dbReference type="PANTHER" id="PTHR45947:SF3">
    <property type="entry name" value="SULFOQUINOVOSYL TRANSFERASE SQD2"/>
    <property type="match status" value="1"/>
</dbReference>
<evidence type="ECO:0000259" key="2">
    <source>
        <dbReference type="Pfam" id="PF00534"/>
    </source>
</evidence>
<organism evidence="4 5">
    <name type="scientific">Bacillus xiamenensis</name>
    <dbReference type="NCBI Taxonomy" id="1178537"/>
    <lineage>
        <taxon>Bacteria</taxon>
        <taxon>Bacillati</taxon>
        <taxon>Bacillota</taxon>
        <taxon>Bacilli</taxon>
        <taxon>Bacillales</taxon>
        <taxon>Bacillaceae</taxon>
        <taxon>Bacillus</taxon>
    </lineage>
</organism>
<dbReference type="Pfam" id="PF13439">
    <property type="entry name" value="Glyco_transf_4"/>
    <property type="match status" value="1"/>
</dbReference>
<feature type="domain" description="Glycosyl transferase family 1" evidence="2">
    <location>
        <begin position="202"/>
        <end position="362"/>
    </location>
</feature>
<sequence>MQNQITVLSEWMARRGVAQDVLTTGMPGVDRQINKENLTIHSVRKLTTGLKSKYTGTVLLDESWALGVLLWCLKKKKNHHFDLIHVHTSGVAAPLYIALIAKSIMRIPLVLTIHCTRNLTYEPMHLLDDKIHSFVKKLEIKAVGTADQVIFLTEKTKTSFSKILPDSSNKYLEVQDVISQHHLHFQRNPDKKKLFSSYGFDLQENDRIIIFIGRIAHEKGWKMFVEICEALSQSVDNVKYVIVGDGPQYDDMLKQLTEKRLFSRTLVTGFIAASKVPEFLHCADVLVIPSIHEELGGVSIEGVQAKVPIVASDVGGLSVTFHHGETAMLSPFDDKDTFVRHILTLLRHPEQRKQLAETARNRLESVYQPDLQLEKILHVYKQLSNKKENQEWMI</sequence>
<feature type="domain" description="Glycosyltransferase subfamily 4-like N-terminal" evidence="3">
    <location>
        <begin position="3"/>
        <end position="161"/>
    </location>
</feature>
<name>A0ABT4F4J0_9BACI</name>
<dbReference type="PANTHER" id="PTHR45947">
    <property type="entry name" value="SULFOQUINOVOSYL TRANSFERASE SQD2"/>
    <property type="match status" value="1"/>
</dbReference>
<dbReference type="EMBL" id="JAMDMH010000034">
    <property type="protein sequence ID" value="MCY9576976.1"/>
    <property type="molecule type" value="Genomic_DNA"/>
</dbReference>
<dbReference type="InterPro" id="IPR050194">
    <property type="entry name" value="Glycosyltransferase_grp1"/>
</dbReference>
<accession>A0ABT4F4J0</accession>
<dbReference type="EC" id="2.4.-.-" evidence="4"/>
<gene>
    <name evidence="4" type="ORF">M5W27_14350</name>
</gene>
<dbReference type="RefSeq" id="WP_197226285.1">
    <property type="nucleotide sequence ID" value="NZ_JAMDMH010000034.1"/>
</dbReference>
<comment type="caution">
    <text evidence="4">The sequence shown here is derived from an EMBL/GenBank/DDBJ whole genome shotgun (WGS) entry which is preliminary data.</text>
</comment>
<evidence type="ECO:0000256" key="1">
    <source>
        <dbReference type="ARBA" id="ARBA00009481"/>
    </source>
</evidence>
<proteinExistence type="inferred from homology"/>
<comment type="similarity">
    <text evidence="1">Belongs to the glycosyltransferase group 1 family. Glycosyltransferase 4 subfamily.</text>
</comment>
<keyword evidence="4" id="KW-0808">Transferase</keyword>
<dbReference type="Gene3D" id="3.40.50.2000">
    <property type="entry name" value="Glycogen Phosphorylase B"/>
    <property type="match status" value="2"/>
</dbReference>
<dbReference type="InterPro" id="IPR001296">
    <property type="entry name" value="Glyco_trans_1"/>
</dbReference>
<dbReference type="GO" id="GO:0016757">
    <property type="term" value="F:glycosyltransferase activity"/>
    <property type="evidence" value="ECO:0007669"/>
    <property type="project" value="UniProtKB-KW"/>
</dbReference>
<evidence type="ECO:0000313" key="5">
    <source>
        <dbReference type="Proteomes" id="UP001527057"/>
    </source>
</evidence>
<keyword evidence="5" id="KW-1185">Reference proteome</keyword>
<evidence type="ECO:0000313" key="4">
    <source>
        <dbReference type="EMBL" id="MCY9576976.1"/>
    </source>
</evidence>
<reference evidence="4 5" key="1">
    <citation type="submission" date="2022-05" db="EMBL/GenBank/DDBJ databases">
        <title>Genome Sequencing of Bee-Associated Microbes.</title>
        <authorList>
            <person name="Dunlap C."/>
        </authorList>
    </citation>
    <scope>NUCLEOTIDE SEQUENCE [LARGE SCALE GENOMIC DNA]</scope>
    <source>
        <strain evidence="4 5">CBP-1093</strain>
    </source>
</reference>